<organism evidence="3 4">
    <name type="scientific">Perkinsus chesapeaki</name>
    <name type="common">Clam parasite</name>
    <name type="synonym">Perkinsus andrewsi</name>
    <dbReference type="NCBI Taxonomy" id="330153"/>
    <lineage>
        <taxon>Eukaryota</taxon>
        <taxon>Sar</taxon>
        <taxon>Alveolata</taxon>
        <taxon>Perkinsozoa</taxon>
        <taxon>Perkinsea</taxon>
        <taxon>Perkinsida</taxon>
        <taxon>Perkinsidae</taxon>
        <taxon>Perkinsus</taxon>
    </lineage>
</organism>
<dbReference type="GO" id="GO:0015074">
    <property type="term" value="P:DNA integration"/>
    <property type="evidence" value="ECO:0007669"/>
    <property type="project" value="InterPro"/>
</dbReference>
<evidence type="ECO:0000313" key="3">
    <source>
        <dbReference type="EMBL" id="KAF4648278.1"/>
    </source>
</evidence>
<dbReference type="AlphaFoldDB" id="A0A7J6KMD9"/>
<proteinExistence type="predicted"/>
<dbReference type="PROSITE" id="PS50994">
    <property type="entry name" value="INTEGRASE"/>
    <property type="match status" value="1"/>
</dbReference>
<comment type="caution">
    <text evidence="3">The sequence shown here is derived from an EMBL/GenBank/DDBJ whole genome shotgun (WGS) entry which is preliminary data.</text>
</comment>
<protein>
    <recommendedName>
        <fullName evidence="2">Integrase catalytic domain-containing protein</fullName>
    </recommendedName>
</protein>
<feature type="domain" description="Integrase catalytic" evidence="2">
    <location>
        <begin position="1"/>
        <end position="97"/>
    </location>
</feature>
<name>A0A7J6KMD9_PERCH</name>
<feature type="compositionally biased region" description="Low complexity" evidence="1">
    <location>
        <begin position="218"/>
        <end position="245"/>
    </location>
</feature>
<dbReference type="InterPro" id="IPR036397">
    <property type="entry name" value="RNaseH_sf"/>
</dbReference>
<dbReference type="PANTHER" id="PTHR37984:SF5">
    <property type="entry name" value="PROTEIN NYNRIN-LIKE"/>
    <property type="match status" value="1"/>
</dbReference>
<dbReference type="Proteomes" id="UP000591131">
    <property type="component" value="Unassembled WGS sequence"/>
</dbReference>
<dbReference type="GO" id="GO:0003676">
    <property type="term" value="F:nucleic acid binding"/>
    <property type="evidence" value="ECO:0007669"/>
    <property type="project" value="InterPro"/>
</dbReference>
<dbReference type="InterPro" id="IPR012337">
    <property type="entry name" value="RNaseH-like_sf"/>
</dbReference>
<gene>
    <name evidence="3" type="ORF">FOL47_003484</name>
</gene>
<dbReference type="PANTHER" id="PTHR37984">
    <property type="entry name" value="PROTEIN CBG26694"/>
    <property type="match status" value="1"/>
</dbReference>
<evidence type="ECO:0000313" key="4">
    <source>
        <dbReference type="Proteomes" id="UP000591131"/>
    </source>
</evidence>
<dbReference type="InterPro" id="IPR050951">
    <property type="entry name" value="Retrovirus_Pol_polyprotein"/>
</dbReference>
<dbReference type="OrthoDB" id="7971408at2759"/>
<dbReference type="EMBL" id="JAAPAO010002082">
    <property type="protein sequence ID" value="KAF4648278.1"/>
    <property type="molecule type" value="Genomic_DNA"/>
</dbReference>
<sequence length="293" mass="33975">MTKILSDNATVFKSPPVHQVLRFYNIQQLHSAAYSPWSHGQIEKANSTILNRLRSLRQQYGSHYHWLSYLPFVTATYNITKHSATGISPYEVFYGRAASPFLVQGLQPPERHNTPDEYLKQTEHHRAYIQDQVTDTLIRQADLRQRRQLPRAEERRLIEGDLVFWHRGALRSKLEAKWSGPYRIVRYKDSSSVVVEIQDLRTNKCYYAHINSLRGARTRMPSTTPPTTTSTTANRRPTISTSTTSRELQIPLKEPTITLHYQELQEYDSPQQRDIGQQVAHQHEQEEPIAEGN</sequence>
<dbReference type="Gene3D" id="3.30.420.10">
    <property type="entry name" value="Ribonuclease H-like superfamily/Ribonuclease H"/>
    <property type="match status" value="1"/>
</dbReference>
<accession>A0A7J6KMD9</accession>
<feature type="non-terminal residue" evidence="3">
    <location>
        <position position="293"/>
    </location>
</feature>
<keyword evidence="4" id="KW-1185">Reference proteome</keyword>
<dbReference type="SUPFAM" id="SSF53098">
    <property type="entry name" value="Ribonuclease H-like"/>
    <property type="match status" value="1"/>
</dbReference>
<evidence type="ECO:0000256" key="1">
    <source>
        <dbReference type="SAM" id="MobiDB-lite"/>
    </source>
</evidence>
<reference evidence="3 4" key="1">
    <citation type="submission" date="2020-04" db="EMBL/GenBank/DDBJ databases">
        <title>Perkinsus chesapeaki whole genome sequence.</title>
        <authorList>
            <person name="Bogema D.R."/>
        </authorList>
    </citation>
    <scope>NUCLEOTIDE SEQUENCE [LARGE SCALE GENOMIC DNA]</scope>
    <source>
        <strain evidence="3">ATCC PRA-425</strain>
    </source>
</reference>
<feature type="region of interest" description="Disordered" evidence="1">
    <location>
        <begin position="264"/>
        <end position="293"/>
    </location>
</feature>
<feature type="region of interest" description="Disordered" evidence="1">
    <location>
        <begin position="217"/>
        <end position="246"/>
    </location>
</feature>
<evidence type="ECO:0000259" key="2">
    <source>
        <dbReference type="PROSITE" id="PS50994"/>
    </source>
</evidence>
<dbReference type="InterPro" id="IPR001584">
    <property type="entry name" value="Integrase_cat-core"/>
</dbReference>